<dbReference type="PROSITE" id="PS50102">
    <property type="entry name" value="RRM"/>
    <property type="match status" value="1"/>
</dbReference>
<feature type="zinc finger region" description="C3H1-type" evidence="3">
    <location>
        <begin position="542"/>
        <end position="564"/>
    </location>
</feature>
<dbReference type="InterPro" id="IPR000504">
    <property type="entry name" value="RRM_dom"/>
</dbReference>
<evidence type="ECO:0000259" key="6">
    <source>
        <dbReference type="PROSITE" id="PS50103"/>
    </source>
</evidence>
<keyword evidence="3" id="KW-0479">Metal-binding</keyword>
<feature type="compositionally biased region" description="Polar residues" evidence="4">
    <location>
        <begin position="118"/>
        <end position="128"/>
    </location>
</feature>
<dbReference type="AlphaFoldDB" id="A0AAY4EU63"/>
<evidence type="ECO:0000259" key="5">
    <source>
        <dbReference type="PROSITE" id="PS50102"/>
    </source>
</evidence>
<feature type="compositionally biased region" description="Basic and acidic residues" evidence="4">
    <location>
        <begin position="189"/>
        <end position="202"/>
    </location>
</feature>
<dbReference type="Gene3D" id="3.30.70.330">
    <property type="match status" value="1"/>
</dbReference>
<sequence>MNDWSQEFMRPDPHMMATHEAFVDLLTRRRGFFNPLDFGGIAGLDNMGPYSDNSDNDDFMPRRINRIFSRIRISHHEAEKNATELVAEEERLKVKAEKKRQKKMRQKEKKRLEKENANKSIIQQTQQTKAEEDIKINIKNKTPELPPDPGPQAASDSSSEEEEESLPSEPEELDMNSCFVSNAAAIAKRKLDQKPRDKKEKTTVSSGKTKQPTTDHKVTTGPKQSNEPKDAKEEPVENTEDLINRSLELALIGNQCAARGNLDMAVKYFTDAIKHNPKEYKLFGNRSFCYEKMQEYEKALTDADLALSMNPQWIKGLYRKGRALTGLKRYYDASMVYQEVLKLDNSCPDAAQELMRVQIMALMEMGFSREVSSNALIIHGTAEKALEALTGLTVSYNPVNKPEEEWETLKKSSVSPKSQPIAALQRQPNPPLQAKGPVAFKPVNVELFPIWVGCPSPVLTEAMVYDLFSTIGPVHSVKVLKGKGCAFVNYIKKADSEKAVEQMHGRVIDSFALLVRFPDRIHTHLGASKSASTDSNGKMPDECHFWRTTGCIKKTRCTYRHIPENKGIDLPKAK</sequence>
<keyword evidence="1" id="KW-0694">RNA-binding</keyword>
<accession>A0AAY4EU63</accession>
<dbReference type="SMART" id="SM00360">
    <property type="entry name" value="RRM"/>
    <property type="match status" value="1"/>
</dbReference>
<dbReference type="PROSITE" id="PS50103">
    <property type="entry name" value="ZF_C3H1"/>
    <property type="match status" value="1"/>
</dbReference>
<evidence type="ECO:0000256" key="4">
    <source>
        <dbReference type="SAM" id="MobiDB-lite"/>
    </source>
</evidence>
<feature type="region of interest" description="Disordered" evidence="4">
    <location>
        <begin position="188"/>
        <end position="238"/>
    </location>
</feature>
<dbReference type="GeneID" id="114794848"/>
<keyword evidence="3" id="KW-0863">Zinc-finger</keyword>
<feature type="repeat" description="TPR" evidence="2">
    <location>
        <begin position="246"/>
        <end position="279"/>
    </location>
</feature>
<dbReference type="InterPro" id="IPR019734">
    <property type="entry name" value="TPR_rpt"/>
</dbReference>
<dbReference type="PANTHER" id="PTHR47678:SF1">
    <property type="entry name" value="TETRATRICOPEPTIDE REPEAT PROTEIN 31"/>
    <property type="match status" value="1"/>
</dbReference>
<reference evidence="7" key="3">
    <citation type="submission" date="2025-09" db="UniProtKB">
        <authorList>
            <consortium name="Ensembl"/>
        </authorList>
    </citation>
    <scope>IDENTIFICATION</scope>
</reference>
<dbReference type="InterPro" id="IPR000571">
    <property type="entry name" value="Znf_CCCH"/>
</dbReference>
<dbReference type="CDD" id="cd14270">
    <property type="entry name" value="UBA"/>
    <property type="match status" value="1"/>
</dbReference>
<feature type="compositionally biased region" description="Basic residues" evidence="4">
    <location>
        <begin position="96"/>
        <end position="109"/>
    </location>
</feature>
<dbReference type="GO" id="GO:0003723">
    <property type="term" value="F:RNA binding"/>
    <property type="evidence" value="ECO:0007669"/>
    <property type="project" value="UniProtKB-UniRule"/>
</dbReference>
<dbReference type="InterPro" id="IPR012677">
    <property type="entry name" value="Nucleotide-bd_a/b_plait_sf"/>
</dbReference>
<dbReference type="Ensembl" id="ENSDCDT00010071671.1">
    <property type="protein sequence ID" value="ENSDCDP00010060918.1"/>
    <property type="gene ID" value="ENSDCDG00010033743.1"/>
</dbReference>
<feature type="compositionally biased region" description="Basic and acidic residues" evidence="4">
    <location>
        <begin position="226"/>
        <end position="235"/>
    </location>
</feature>
<dbReference type="SUPFAM" id="SSF48452">
    <property type="entry name" value="TPR-like"/>
    <property type="match status" value="1"/>
</dbReference>
<name>A0AAY4EU63_9TELE</name>
<feature type="compositionally biased region" description="Acidic residues" evidence="4">
    <location>
        <begin position="158"/>
        <end position="174"/>
    </location>
</feature>
<organism evidence="7 8">
    <name type="scientific">Denticeps clupeoides</name>
    <name type="common">denticle herring</name>
    <dbReference type="NCBI Taxonomy" id="299321"/>
    <lineage>
        <taxon>Eukaryota</taxon>
        <taxon>Metazoa</taxon>
        <taxon>Chordata</taxon>
        <taxon>Craniata</taxon>
        <taxon>Vertebrata</taxon>
        <taxon>Euteleostomi</taxon>
        <taxon>Actinopterygii</taxon>
        <taxon>Neopterygii</taxon>
        <taxon>Teleostei</taxon>
        <taxon>Clupei</taxon>
        <taxon>Clupeiformes</taxon>
        <taxon>Denticipitoidei</taxon>
        <taxon>Denticipitidae</taxon>
        <taxon>Denticeps</taxon>
    </lineage>
</organism>
<protein>
    <submittedName>
        <fullName evidence="7">Uncharacterized protein</fullName>
    </submittedName>
</protein>
<feature type="domain" description="C3H1-type" evidence="6">
    <location>
        <begin position="542"/>
        <end position="564"/>
    </location>
</feature>
<evidence type="ECO:0000313" key="8">
    <source>
        <dbReference type="Proteomes" id="UP000694580"/>
    </source>
</evidence>
<evidence type="ECO:0000256" key="2">
    <source>
        <dbReference type="PROSITE-ProRule" id="PRU00339"/>
    </source>
</evidence>
<reference evidence="7" key="2">
    <citation type="submission" date="2025-08" db="UniProtKB">
        <authorList>
            <consortium name="Ensembl"/>
        </authorList>
    </citation>
    <scope>IDENTIFICATION</scope>
</reference>
<keyword evidence="8" id="KW-1185">Reference proteome</keyword>
<keyword evidence="2" id="KW-0802">TPR repeat</keyword>
<dbReference type="Proteomes" id="UP000694580">
    <property type="component" value="Chromosome 1"/>
</dbReference>
<feature type="domain" description="RRM" evidence="5">
    <location>
        <begin position="448"/>
        <end position="520"/>
    </location>
</feature>
<dbReference type="Gene3D" id="1.25.40.10">
    <property type="entry name" value="Tetratricopeptide repeat domain"/>
    <property type="match status" value="1"/>
</dbReference>
<dbReference type="Pfam" id="PF00076">
    <property type="entry name" value="RRM_1"/>
    <property type="match status" value="1"/>
</dbReference>
<dbReference type="Pfam" id="PF13181">
    <property type="entry name" value="TPR_8"/>
    <property type="match status" value="1"/>
</dbReference>
<proteinExistence type="predicted"/>
<dbReference type="InterPro" id="IPR035979">
    <property type="entry name" value="RBD_domain_sf"/>
</dbReference>
<dbReference type="PANTHER" id="PTHR47678">
    <property type="entry name" value="TETRATRICOPEPTIDE REPEAT PROTEIN 31"/>
    <property type="match status" value="1"/>
</dbReference>
<dbReference type="InterPro" id="IPR011990">
    <property type="entry name" value="TPR-like_helical_dom_sf"/>
</dbReference>
<evidence type="ECO:0000313" key="7">
    <source>
        <dbReference type="Ensembl" id="ENSDCDP00010060918.1"/>
    </source>
</evidence>
<dbReference type="SMART" id="SM00028">
    <property type="entry name" value="TPR"/>
    <property type="match status" value="3"/>
</dbReference>
<evidence type="ECO:0000256" key="1">
    <source>
        <dbReference type="PROSITE-ProRule" id="PRU00176"/>
    </source>
</evidence>
<dbReference type="PROSITE" id="PS50005">
    <property type="entry name" value="TPR"/>
    <property type="match status" value="1"/>
</dbReference>
<dbReference type="RefSeq" id="XP_028843504.1">
    <property type="nucleotide sequence ID" value="XM_028987671.1"/>
</dbReference>
<feature type="compositionally biased region" description="Polar residues" evidence="4">
    <location>
        <begin position="203"/>
        <end position="212"/>
    </location>
</feature>
<dbReference type="GO" id="GO:0008270">
    <property type="term" value="F:zinc ion binding"/>
    <property type="evidence" value="ECO:0007669"/>
    <property type="project" value="UniProtKB-KW"/>
</dbReference>
<gene>
    <name evidence="7" type="primary">si:dkey-33c12.4</name>
</gene>
<reference evidence="7 8" key="1">
    <citation type="submission" date="2020-06" db="EMBL/GenBank/DDBJ databases">
        <authorList>
            <consortium name="Wellcome Sanger Institute Data Sharing"/>
        </authorList>
    </citation>
    <scope>NUCLEOTIDE SEQUENCE [LARGE SCALE GENOMIC DNA]</scope>
</reference>
<feature type="region of interest" description="Disordered" evidence="4">
    <location>
        <begin position="95"/>
        <end position="176"/>
    </location>
</feature>
<evidence type="ECO:0000256" key="3">
    <source>
        <dbReference type="PROSITE-ProRule" id="PRU00723"/>
    </source>
</evidence>
<keyword evidence="3" id="KW-0862">Zinc</keyword>
<dbReference type="SUPFAM" id="SSF54928">
    <property type="entry name" value="RNA-binding domain, RBD"/>
    <property type="match status" value="1"/>
</dbReference>
<dbReference type="GeneTree" id="ENSGT00940000161036"/>